<sequence length="248" mass="26662">MKIRNLALLALSLISVSAVQAQQPAPAAPGQQAPAPDQGIRVRGLAFQLATTPTDVFVHDAVPAPGILGAKLDLKVYLNHEFSLLPIRGKSVVITKSSDPASVKDTASVLAKATLPDNFKNGIFMFLPGSGATGATPYRVLVIDDSTRAFPRGSYKVMNLSPATVRIQLEKETFEFKSGEMKLIEDPPTGENQSSGMRAFSQLGSQWQKIGSGIWPHPGDKRGLQVLFENPGTKQIQLQGIRDVAVEY</sequence>
<dbReference type="EMBL" id="CP051774">
    <property type="protein sequence ID" value="QJE97302.1"/>
    <property type="molecule type" value="Genomic_DNA"/>
</dbReference>
<keyword evidence="3" id="KW-1185">Reference proteome</keyword>
<feature type="chain" id="PRO_5032387831" description="Molecular chaperone" evidence="1">
    <location>
        <begin position="22"/>
        <end position="248"/>
    </location>
</feature>
<keyword evidence="1" id="KW-0732">Signal</keyword>
<dbReference type="RefSeq" id="WP_169455702.1">
    <property type="nucleotide sequence ID" value="NZ_CP051774.1"/>
</dbReference>
<feature type="signal peptide" evidence="1">
    <location>
        <begin position="1"/>
        <end position="21"/>
    </location>
</feature>
<dbReference type="Proteomes" id="UP000501812">
    <property type="component" value="Chromosome"/>
</dbReference>
<evidence type="ECO:0000313" key="3">
    <source>
        <dbReference type="Proteomes" id="UP000501812"/>
    </source>
</evidence>
<proteinExistence type="predicted"/>
<accession>A0A858RKB9</accession>
<dbReference type="KEGG" id="luo:HHL09_16410"/>
<reference evidence="2 3" key="1">
    <citation type="submission" date="2020-04" db="EMBL/GenBank/DDBJ databases">
        <title>Luteolibacter sp. G-1-1-1 isolated from soil.</title>
        <authorList>
            <person name="Dahal R.H."/>
        </authorList>
    </citation>
    <scope>NUCLEOTIDE SEQUENCE [LARGE SCALE GENOMIC DNA]</scope>
    <source>
        <strain evidence="2 3">G-1-1-1</strain>
    </source>
</reference>
<dbReference type="AlphaFoldDB" id="A0A858RKB9"/>
<name>A0A858RKB9_9BACT</name>
<evidence type="ECO:0000256" key="1">
    <source>
        <dbReference type="SAM" id="SignalP"/>
    </source>
</evidence>
<organism evidence="2 3">
    <name type="scientific">Luteolibacter luteus</name>
    <dbReference type="NCBI Taxonomy" id="2728835"/>
    <lineage>
        <taxon>Bacteria</taxon>
        <taxon>Pseudomonadati</taxon>
        <taxon>Verrucomicrobiota</taxon>
        <taxon>Verrucomicrobiia</taxon>
        <taxon>Verrucomicrobiales</taxon>
        <taxon>Verrucomicrobiaceae</taxon>
        <taxon>Luteolibacter</taxon>
    </lineage>
</organism>
<gene>
    <name evidence="2" type="ORF">HHL09_16410</name>
</gene>
<protein>
    <recommendedName>
        <fullName evidence="4">Molecular chaperone</fullName>
    </recommendedName>
</protein>
<evidence type="ECO:0000313" key="2">
    <source>
        <dbReference type="EMBL" id="QJE97302.1"/>
    </source>
</evidence>
<evidence type="ECO:0008006" key="4">
    <source>
        <dbReference type="Google" id="ProtNLM"/>
    </source>
</evidence>